<accession>A0A1E3QHA6</accession>
<sequence>MSVVSAESQFISPFLQLLSLSGQPSIYTDTFQQDLSKIQSLGPSLPKLSTDAKKPKLSKSTEDDKVVNLTIKSIKPPKFNQIISASTSTTIYTIKEQLIAEAEELAGTQVEQLKFLIKGKVIADSTVLDALATDTNKLSFMCMIGKPTTGLVPAAETVAHEEPELIVEETVTSLTEDQWMAIHATVLKSYSVNQADAVVLRLKLGWELAK</sequence>
<dbReference type="GeneID" id="30147977"/>
<dbReference type="InterPro" id="IPR029071">
    <property type="entry name" value="Ubiquitin-like_domsf"/>
</dbReference>
<dbReference type="InterPro" id="IPR000626">
    <property type="entry name" value="Ubiquitin-like_dom"/>
</dbReference>
<keyword evidence="3" id="KW-1185">Reference proteome</keyword>
<dbReference type="SUPFAM" id="SSF54236">
    <property type="entry name" value="Ubiquitin-like"/>
    <property type="match status" value="1"/>
</dbReference>
<protein>
    <recommendedName>
        <fullName evidence="1">Ubiquitin-like domain-containing protein</fullName>
    </recommendedName>
</protein>
<reference evidence="3" key="1">
    <citation type="submission" date="2016-05" db="EMBL/GenBank/DDBJ databases">
        <title>Comparative genomics of biotechnologically important yeasts.</title>
        <authorList>
            <consortium name="DOE Joint Genome Institute"/>
            <person name="Riley R."/>
            <person name="Haridas S."/>
            <person name="Wolfe K.H."/>
            <person name="Lopes M.R."/>
            <person name="Hittinger C.T."/>
            <person name="Goker M."/>
            <person name="Salamov A."/>
            <person name="Wisecaver J."/>
            <person name="Long T.M."/>
            <person name="Aerts A.L."/>
            <person name="Barry K."/>
            <person name="Choi C."/>
            <person name="Clum A."/>
            <person name="Coughlan A.Y."/>
            <person name="Deshpande S."/>
            <person name="Douglass A.P."/>
            <person name="Hanson S.J."/>
            <person name="Klenk H.-P."/>
            <person name="Labutti K."/>
            <person name="Lapidus A."/>
            <person name="Lindquist E."/>
            <person name="Lipzen A."/>
            <person name="Meier-Kolthoff J.P."/>
            <person name="Ohm R.A."/>
            <person name="Otillar R.P."/>
            <person name="Pangilinan J."/>
            <person name="Peng Y."/>
            <person name="Rokas A."/>
            <person name="Rosa C.A."/>
            <person name="Scheuner C."/>
            <person name="Sibirny A.A."/>
            <person name="Slot J.C."/>
            <person name="Stielow J.B."/>
            <person name="Sun H."/>
            <person name="Kurtzman C.P."/>
            <person name="Blackwell M."/>
            <person name="Grigoriev I.V."/>
            <person name="Jeffries T.W."/>
        </authorList>
    </citation>
    <scope>NUCLEOTIDE SEQUENCE [LARGE SCALE GENOMIC DNA]</scope>
    <source>
        <strain evidence="3">NRRL Y-12698</strain>
    </source>
</reference>
<gene>
    <name evidence="2" type="ORF">BABINDRAFT_163826</name>
</gene>
<evidence type="ECO:0000259" key="1">
    <source>
        <dbReference type="PROSITE" id="PS50053"/>
    </source>
</evidence>
<dbReference type="AlphaFoldDB" id="A0A1E3QHA6"/>
<dbReference type="Pfam" id="PF12754">
    <property type="entry name" value="Get5_N"/>
    <property type="match status" value="1"/>
</dbReference>
<dbReference type="Gene3D" id="3.10.20.90">
    <property type="entry name" value="Phosphatidylinositol 3-kinase Catalytic Subunit, Chain A, domain 1"/>
    <property type="match status" value="1"/>
</dbReference>
<dbReference type="Proteomes" id="UP000094336">
    <property type="component" value="Unassembled WGS sequence"/>
</dbReference>
<feature type="domain" description="Ubiquitin-like" evidence="1">
    <location>
        <begin position="67"/>
        <end position="131"/>
    </location>
</feature>
<dbReference type="PROSITE" id="PS50053">
    <property type="entry name" value="UBIQUITIN_2"/>
    <property type="match status" value="1"/>
</dbReference>
<evidence type="ECO:0000313" key="3">
    <source>
        <dbReference type="Proteomes" id="UP000094336"/>
    </source>
</evidence>
<organism evidence="2 3">
    <name type="scientific">Babjeviella inositovora NRRL Y-12698</name>
    <dbReference type="NCBI Taxonomy" id="984486"/>
    <lineage>
        <taxon>Eukaryota</taxon>
        <taxon>Fungi</taxon>
        <taxon>Dikarya</taxon>
        <taxon>Ascomycota</taxon>
        <taxon>Saccharomycotina</taxon>
        <taxon>Pichiomycetes</taxon>
        <taxon>Serinales incertae sedis</taxon>
        <taxon>Babjeviella</taxon>
    </lineage>
</organism>
<evidence type="ECO:0000313" key="2">
    <source>
        <dbReference type="EMBL" id="ODQ77093.1"/>
    </source>
</evidence>
<proteinExistence type="predicted"/>
<dbReference type="RefSeq" id="XP_018982421.1">
    <property type="nucleotide sequence ID" value="XM_019130124.1"/>
</dbReference>
<dbReference type="EMBL" id="KV454443">
    <property type="protein sequence ID" value="ODQ77093.1"/>
    <property type="molecule type" value="Genomic_DNA"/>
</dbReference>
<dbReference type="InterPro" id="IPR024737">
    <property type="entry name" value="Get5_N"/>
</dbReference>
<dbReference type="OrthoDB" id="4067208at2759"/>
<dbReference type="STRING" id="984486.A0A1E3QHA6"/>
<name>A0A1E3QHA6_9ASCO</name>